<feature type="chain" id="PRO_5012588032" description="peptidylprolyl isomerase" evidence="6">
    <location>
        <begin position="16"/>
        <end position="299"/>
    </location>
</feature>
<dbReference type="PANTHER" id="PTHR43629">
    <property type="entry name" value="PEPTIDYL-PROLYL CIS-TRANS ISOMERASE"/>
    <property type="match status" value="1"/>
</dbReference>
<feature type="signal peptide" evidence="6">
    <location>
        <begin position="1"/>
        <end position="15"/>
    </location>
</feature>
<keyword evidence="3" id="KW-0963">Cytoplasm</keyword>
<dbReference type="PANTHER" id="PTHR43629:SF2">
    <property type="entry name" value="RHODANESE-LIKE_PPIC DOMAIN-CONTAINING PROTEIN 12, CHLOROPLASTIC"/>
    <property type="match status" value="1"/>
</dbReference>
<evidence type="ECO:0000259" key="8">
    <source>
        <dbReference type="PROSITE" id="PS50198"/>
    </source>
</evidence>
<dbReference type="SUPFAM" id="SSF54534">
    <property type="entry name" value="FKBP-like"/>
    <property type="match status" value="2"/>
</dbReference>
<dbReference type="InterPro" id="IPR001179">
    <property type="entry name" value="PPIase_FKBP_dom"/>
</dbReference>
<name>A0A0M0JAL4_9EUKA</name>
<dbReference type="PROSITE" id="PS50059">
    <property type="entry name" value="FKBP_PPIASE"/>
    <property type="match status" value="1"/>
</dbReference>
<gene>
    <name evidence="9" type="ORF">Ctob_006746</name>
</gene>
<comment type="catalytic activity">
    <reaction evidence="5">
        <text>[protein]-peptidylproline (omega=180) = [protein]-peptidylproline (omega=0)</text>
        <dbReference type="Rhea" id="RHEA:16237"/>
        <dbReference type="Rhea" id="RHEA-COMP:10747"/>
        <dbReference type="Rhea" id="RHEA-COMP:10748"/>
        <dbReference type="ChEBI" id="CHEBI:83833"/>
        <dbReference type="ChEBI" id="CHEBI:83834"/>
        <dbReference type="EC" id="5.2.1.8"/>
    </reaction>
</comment>
<evidence type="ECO:0000256" key="6">
    <source>
        <dbReference type="SAM" id="SignalP"/>
    </source>
</evidence>
<dbReference type="EMBL" id="JWZX01003172">
    <property type="protein sequence ID" value="KOO23634.1"/>
    <property type="molecule type" value="Genomic_DNA"/>
</dbReference>
<comment type="function">
    <text evidence="4">PPIases accelerate the folding of proteins. It prefers amino acid residues with hydrophobic side chains like leucine and phenylalanine in the P1 position of the peptides substrates.</text>
</comment>
<dbReference type="GO" id="GO:0005737">
    <property type="term" value="C:cytoplasm"/>
    <property type="evidence" value="ECO:0007669"/>
    <property type="project" value="UniProtKB-SubCell"/>
</dbReference>
<evidence type="ECO:0000256" key="5">
    <source>
        <dbReference type="PROSITE-ProRule" id="PRU00277"/>
    </source>
</evidence>
<dbReference type="PROSITE" id="PS01096">
    <property type="entry name" value="PPIC_PPIASE_1"/>
    <property type="match status" value="1"/>
</dbReference>
<dbReference type="OrthoDB" id="1911748at2759"/>
<evidence type="ECO:0000259" key="7">
    <source>
        <dbReference type="PROSITE" id="PS50059"/>
    </source>
</evidence>
<feature type="domain" description="PpiC" evidence="8">
    <location>
        <begin position="180"/>
        <end position="280"/>
    </location>
</feature>
<evidence type="ECO:0000256" key="4">
    <source>
        <dbReference type="ARBA" id="ARBA00046231"/>
    </source>
</evidence>
<sequence>MRALVLALLAGAGLCDDAWLRENAKKKSVVQLPSGLQYTIIESAPWDETRKPTNHQKCKCRYTGTLIDGTVFDSSQDGEDMSSAIFAPADVIAGWTEALKLMSPGDRWKLYIPSKLAYGSRGNVHIGIPGDATIIFDLEMLEILEESMLDKLLDQYQLFIIAGSTMVALYFYFTGGVVSGKTAHACHILMSDKNLCAKLKKDLDTLAAAGLNQQGLFIKFGELAKEHSTCPSSKSGGSLGVIAPGEMVPAFDEVCWSAPIGVVQGPVQTEFGFHLILVAARISAEENEAEQKRESSKSK</sequence>
<comment type="similarity">
    <text evidence="2">Belongs to the PpiC/parvulin rotamase family.</text>
</comment>
<dbReference type="InterPro" id="IPR000297">
    <property type="entry name" value="PPIase_PpiC"/>
</dbReference>
<proteinExistence type="inferred from homology"/>
<dbReference type="GO" id="GO:0003755">
    <property type="term" value="F:peptidyl-prolyl cis-trans isomerase activity"/>
    <property type="evidence" value="ECO:0007669"/>
    <property type="project" value="UniProtKB-KW"/>
</dbReference>
<organism evidence="9 10">
    <name type="scientific">Chrysochromulina tobinii</name>
    <dbReference type="NCBI Taxonomy" id="1460289"/>
    <lineage>
        <taxon>Eukaryota</taxon>
        <taxon>Haptista</taxon>
        <taxon>Haptophyta</taxon>
        <taxon>Prymnesiophyceae</taxon>
        <taxon>Prymnesiales</taxon>
        <taxon>Chrysochromulinaceae</taxon>
        <taxon>Chrysochromulina</taxon>
    </lineage>
</organism>
<comment type="subcellular location">
    <subcellularLocation>
        <location evidence="1">Cytoplasm</location>
    </subcellularLocation>
</comment>
<protein>
    <recommendedName>
        <fullName evidence="5">peptidylprolyl isomerase</fullName>
        <ecNumber evidence="5">5.2.1.8</ecNumber>
    </recommendedName>
</protein>
<dbReference type="Pfam" id="PF00254">
    <property type="entry name" value="FKBP_C"/>
    <property type="match status" value="1"/>
</dbReference>
<accession>A0A0M0JAL4</accession>
<reference evidence="10" key="1">
    <citation type="journal article" date="2015" name="PLoS Genet.">
        <title>Genome Sequence and Transcriptome Analyses of Chrysochromulina tobin: Metabolic Tools for Enhanced Algal Fitness in the Prominent Order Prymnesiales (Haptophyceae).</title>
        <authorList>
            <person name="Hovde B.T."/>
            <person name="Deodato C.R."/>
            <person name="Hunsperger H.M."/>
            <person name="Ryken S.A."/>
            <person name="Yost W."/>
            <person name="Jha R.K."/>
            <person name="Patterson J."/>
            <person name="Monnat R.J. Jr."/>
            <person name="Barlow S.B."/>
            <person name="Starkenburg S.R."/>
            <person name="Cattolico R.A."/>
        </authorList>
    </citation>
    <scope>NUCLEOTIDE SEQUENCE</scope>
    <source>
        <strain evidence="10">CCMP291</strain>
    </source>
</reference>
<dbReference type="AlphaFoldDB" id="A0A0M0JAL4"/>
<evidence type="ECO:0000256" key="3">
    <source>
        <dbReference type="ARBA" id="ARBA00022490"/>
    </source>
</evidence>
<keyword evidence="6" id="KW-0732">Signal</keyword>
<evidence type="ECO:0000313" key="9">
    <source>
        <dbReference type="EMBL" id="KOO23634.1"/>
    </source>
</evidence>
<evidence type="ECO:0000256" key="1">
    <source>
        <dbReference type="ARBA" id="ARBA00004496"/>
    </source>
</evidence>
<dbReference type="InterPro" id="IPR046357">
    <property type="entry name" value="PPIase_dom_sf"/>
</dbReference>
<dbReference type="PROSITE" id="PS50198">
    <property type="entry name" value="PPIC_PPIASE_2"/>
    <property type="match status" value="1"/>
</dbReference>
<dbReference type="InterPro" id="IPR052204">
    <property type="entry name" value="PpiC/parvulin_rotamase"/>
</dbReference>
<evidence type="ECO:0000256" key="2">
    <source>
        <dbReference type="ARBA" id="ARBA00007656"/>
    </source>
</evidence>
<dbReference type="Pfam" id="PF00639">
    <property type="entry name" value="Rotamase"/>
    <property type="match status" value="1"/>
</dbReference>
<keyword evidence="5" id="KW-0413">Isomerase</keyword>
<dbReference type="Gene3D" id="3.10.50.40">
    <property type="match status" value="2"/>
</dbReference>
<keyword evidence="10" id="KW-1185">Reference proteome</keyword>
<comment type="caution">
    <text evidence="9">The sequence shown here is derived from an EMBL/GenBank/DDBJ whole genome shotgun (WGS) entry which is preliminary data.</text>
</comment>
<dbReference type="InterPro" id="IPR023058">
    <property type="entry name" value="PPIase_PpiC_CS"/>
</dbReference>
<dbReference type="Proteomes" id="UP000037460">
    <property type="component" value="Unassembled WGS sequence"/>
</dbReference>
<keyword evidence="5" id="KW-0697">Rotamase</keyword>
<dbReference type="EC" id="5.2.1.8" evidence="5"/>
<evidence type="ECO:0000313" key="10">
    <source>
        <dbReference type="Proteomes" id="UP000037460"/>
    </source>
</evidence>
<feature type="domain" description="PPIase FKBP-type" evidence="7">
    <location>
        <begin position="55"/>
        <end position="144"/>
    </location>
</feature>